<dbReference type="PANTHER" id="PTHR12302:SF3">
    <property type="entry name" value="SERINE_THREONINE-PROTEIN KINASE 31"/>
    <property type="match status" value="1"/>
</dbReference>
<evidence type="ECO:0000256" key="6">
    <source>
        <dbReference type="ARBA" id="ARBA00022692"/>
    </source>
</evidence>
<evidence type="ECO:0000256" key="2">
    <source>
        <dbReference type="ARBA" id="ARBA00004173"/>
    </source>
</evidence>
<evidence type="ECO:0000256" key="11">
    <source>
        <dbReference type="ARBA" id="ARBA00022837"/>
    </source>
</evidence>
<gene>
    <name evidence="16" type="ORF">KLDO_g3182</name>
</gene>
<dbReference type="InterPro" id="IPR016071">
    <property type="entry name" value="Staphylococal_nuclease_OB-fold"/>
</dbReference>
<dbReference type="OrthoDB" id="430293at2759"/>
<keyword evidence="7" id="KW-0540">Nuclease</keyword>
<organism evidence="16 17">
    <name type="scientific">Kluyveromyces dobzhanskii CBS 2104</name>
    <dbReference type="NCBI Taxonomy" id="1427455"/>
    <lineage>
        <taxon>Eukaryota</taxon>
        <taxon>Fungi</taxon>
        <taxon>Dikarya</taxon>
        <taxon>Ascomycota</taxon>
        <taxon>Saccharomycotina</taxon>
        <taxon>Saccharomycetes</taxon>
        <taxon>Saccharomycetales</taxon>
        <taxon>Saccharomycetaceae</taxon>
        <taxon>Kluyveromyces</taxon>
    </lineage>
</organism>
<dbReference type="SMART" id="SM00318">
    <property type="entry name" value="SNc"/>
    <property type="match status" value="1"/>
</dbReference>
<dbReference type="EMBL" id="CCBQ010000041">
    <property type="protein sequence ID" value="CDO94929.1"/>
    <property type="molecule type" value="Genomic_DNA"/>
</dbReference>
<keyword evidence="12 14" id="KW-1133">Transmembrane helix</keyword>
<dbReference type="GO" id="GO:0005739">
    <property type="term" value="C:mitochondrion"/>
    <property type="evidence" value="ECO:0007669"/>
    <property type="project" value="UniProtKB-SubCell"/>
</dbReference>
<keyword evidence="11" id="KW-0106">Calcium</keyword>
<evidence type="ECO:0000256" key="1">
    <source>
        <dbReference type="ARBA" id="ARBA00004167"/>
    </source>
</evidence>
<dbReference type="GO" id="GO:0016787">
    <property type="term" value="F:hydrolase activity"/>
    <property type="evidence" value="ECO:0007669"/>
    <property type="project" value="UniProtKB-KW"/>
</dbReference>
<dbReference type="GO" id="GO:0046872">
    <property type="term" value="F:metal ion binding"/>
    <property type="evidence" value="ECO:0007669"/>
    <property type="project" value="UniProtKB-KW"/>
</dbReference>
<evidence type="ECO:0000256" key="13">
    <source>
        <dbReference type="ARBA" id="ARBA00023136"/>
    </source>
</evidence>
<evidence type="ECO:0000256" key="7">
    <source>
        <dbReference type="ARBA" id="ARBA00022722"/>
    </source>
</evidence>
<comment type="caution">
    <text evidence="16">The sequence shown here is derived from an EMBL/GenBank/DDBJ whole genome shotgun (WGS) entry which is preliminary data.</text>
</comment>
<proteinExistence type="inferred from homology"/>
<evidence type="ECO:0000313" key="16">
    <source>
        <dbReference type="EMBL" id="CDO94929.1"/>
    </source>
</evidence>
<keyword evidence="8" id="KW-0479">Metal-binding</keyword>
<comment type="subcellular location">
    <subcellularLocation>
        <location evidence="1">Membrane</location>
        <topology evidence="1">Single-pass membrane protein</topology>
    </subcellularLocation>
    <subcellularLocation>
        <location evidence="2">Mitochondrion</location>
    </subcellularLocation>
</comment>
<dbReference type="Proteomes" id="UP000031516">
    <property type="component" value="Unassembled WGS sequence"/>
</dbReference>
<dbReference type="PROSITE" id="PS50830">
    <property type="entry name" value="TNASE_3"/>
    <property type="match status" value="1"/>
</dbReference>
<evidence type="ECO:0000256" key="4">
    <source>
        <dbReference type="ARBA" id="ARBA00013404"/>
    </source>
</evidence>
<dbReference type="PANTHER" id="PTHR12302">
    <property type="entry name" value="EBNA2 BINDING PROTEIN P100"/>
    <property type="match status" value="1"/>
</dbReference>
<evidence type="ECO:0000256" key="5">
    <source>
        <dbReference type="ARBA" id="ARBA00014651"/>
    </source>
</evidence>
<evidence type="ECO:0000256" key="3">
    <source>
        <dbReference type="ARBA" id="ARBA00005435"/>
    </source>
</evidence>
<dbReference type="GO" id="GO:0016020">
    <property type="term" value="C:membrane"/>
    <property type="evidence" value="ECO:0007669"/>
    <property type="project" value="UniProtKB-SubCell"/>
</dbReference>
<evidence type="ECO:0000313" key="17">
    <source>
        <dbReference type="Proteomes" id="UP000031516"/>
    </source>
</evidence>
<sequence>MTEQRPGANSVVHSFYPTVILLSLLLTGGFFTANSIFNKHFRQYKSAKDIPEALFKKQWLYGKVTAVGDGDNFHFFHTPGGVLGGWGSLRSVPKLQVVANDASTEVPQSGSWWQKLFNNKVSNYKQHFMSLHVPYRGRRSLPTISVRLCGVDAPERAHFGKDAQPFSDEAMNWLRYKILGQRVWIKPLAVDQYGRCIARVERWSWYKGWQNISIEMLKEGLGVVYEGKVNAEFDNQENIYRYEEAISKNAKRGLWSMRKFESPGAFKKRT</sequence>
<feature type="domain" description="TNase-like" evidence="15">
    <location>
        <begin position="58"/>
        <end position="257"/>
    </location>
</feature>
<comment type="similarity">
    <text evidence="3">Belongs to the LCL3 family.</text>
</comment>
<dbReference type="AlphaFoldDB" id="A0A0A8L7P8"/>
<dbReference type="SUPFAM" id="SSF50199">
    <property type="entry name" value="Staphylococcal nuclease"/>
    <property type="match status" value="1"/>
</dbReference>
<feature type="transmembrane region" description="Helical" evidence="14">
    <location>
        <begin position="15"/>
        <end position="37"/>
    </location>
</feature>
<dbReference type="GO" id="GO:0004519">
    <property type="term" value="F:endonuclease activity"/>
    <property type="evidence" value="ECO:0007669"/>
    <property type="project" value="UniProtKB-KW"/>
</dbReference>
<keyword evidence="17" id="KW-1185">Reference proteome</keyword>
<dbReference type="Pfam" id="PF00565">
    <property type="entry name" value="SNase"/>
    <property type="match status" value="1"/>
</dbReference>
<evidence type="ECO:0000256" key="12">
    <source>
        <dbReference type="ARBA" id="ARBA00022989"/>
    </source>
</evidence>
<protein>
    <recommendedName>
        <fullName evidence="4">Probable endonuclease LCL3</fullName>
    </recommendedName>
    <alternativeName>
        <fullName evidence="5">Probable endonuclease lcl3</fullName>
    </alternativeName>
</protein>
<evidence type="ECO:0000256" key="10">
    <source>
        <dbReference type="ARBA" id="ARBA00022801"/>
    </source>
</evidence>
<dbReference type="Gene3D" id="2.40.50.90">
    <property type="match status" value="1"/>
</dbReference>
<evidence type="ECO:0000256" key="9">
    <source>
        <dbReference type="ARBA" id="ARBA00022759"/>
    </source>
</evidence>
<evidence type="ECO:0000256" key="14">
    <source>
        <dbReference type="SAM" id="Phobius"/>
    </source>
</evidence>
<keyword evidence="9" id="KW-0255">Endonuclease</keyword>
<keyword evidence="6 14" id="KW-0812">Transmembrane</keyword>
<accession>A0A0A8L7P8</accession>
<evidence type="ECO:0000256" key="8">
    <source>
        <dbReference type="ARBA" id="ARBA00022723"/>
    </source>
</evidence>
<evidence type="ECO:0000259" key="15">
    <source>
        <dbReference type="PROSITE" id="PS50830"/>
    </source>
</evidence>
<dbReference type="InterPro" id="IPR035437">
    <property type="entry name" value="SNase_OB-fold_sf"/>
</dbReference>
<name>A0A0A8L7P8_9SACH</name>
<reference evidence="16 17" key="1">
    <citation type="submission" date="2014-03" db="EMBL/GenBank/DDBJ databases">
        <title>The genome of Kluyveromyces dobzhanskii.</title>
        <authorList>
            <person name="Nystedt B."/>
            <person name="Astrom S."/>
        </authorList>
    </citation>
    <scope>NUCLEOTIDE SEQUENCE [LARGE SCALE GENOMIC DNA]</scope>
    <source>
        <strain evidence="16 17">CBS 2104</strain>
    </source>
</reference>
<keyword evidence="13 14" id="KW-0472">Membrane</keyword>
<keyword evidence="10" id="KW-0378">Hydrolase</keyword>